<reference evidence="10" key="1">
    <citation type="submission" date="2019-11" db="EMBL/GenBank/DDBJ databases">
        <authorList>
            <person name="Feng L."/>
        </authorList>
    </citation>
    <scope>NUCLEOTIDE SEQUENCE</scope>
    <source>
        <strain evidence="10">AodontolyticusLFYP35</strain>
    </source>
</reference>
<dbReference type="Gene3D" id="1.20.59.20">
    <property type="match status" value="1"/>
</dbReference>
<keyword evidence="1 7" id="KW-0963">Cytoplasm</keyword>
<feature type="domain" description="tRNA(Ile)-lysidine/2-thiocytidine synthase N-terminal" evidence="8">
    <location>
        <begin position="33"/>
        <end position="201"/>
    </location>
</feature>
<proteinExistence type="inferred from homology"/>
<accession>A0A6N2RG03</accession>
<dbReference type="InterPro" id="IPR014729">
    <property type="entry name" value="Rossmann-like_a/b/a_fold"/>
</dbReference>
<dbReference type="GO" id="GO:0005737">
    <property type="term" value="C:cytoplasm"/>
    <property type="evidence" value="ECO:0007669"/>
    <property type="project" value="UniProtKB-SubCell"/>
</dbReference>
<dbReference type="PANTHER" id="PTHR43033">
    <property type="entry name" value="TRNA(ILE)-LYSIDINE SYNTHASE-RELATED"/>
    <property type="match status" value="1"/>
</dbReference>
<feature type="binding site" evidence="7">
    <location>
        <begin position="38"/>
        <end position="43"/>
    </location>
    <ligand>
        <name>ATP</name>
        <dbReference type="ChEBI" id="CHEBI:30616"/>
    </ligand>
</feature>
<keyword evidence="5 7" id="KW-0067">ATP-binding</keyword>
<dbReference type="GO" id="GO:0032267">
    <property type="term" value="F:tRNA(Ile)-lysidine synthase activity"/>
    <property type="evidence" value="ECO:0007669"/>
    <property type="project" value="UniProtKB-EC"/>
</dbReference>
<protein>
    <recommendedName>
        <fullName evidence="7">tRNA(Ile)-lysidine synthase</fullName>
        <ecNumber evidence="7">6.3.4.19</ecNumber>
    </recommendedName>
    <alternativeName>
        <fullName evidence="7">tRNA(Ile)-2-lysyl-cytidine synthase</fullName>
    </alternativeName>
    <alternativeName>
        <fullName evidence="7">tRNA(Ile)-lysidine synthetase</fullName>
    </alternativeName>
</protein>
<dbReference type="InterPro" id="IPR015262">
    <property type="entry name" value="tRNA_Ile_lys_synt_subst-bd"/>
</dbReference>
<evidence type="ECO:0000256" key="1">
    <source>
        <dbReference type="ARBA" id="ARBA00022490"/>
    </source>
</evidence>
<evidence type="ECO:0000259" key="9">
    <source>
        <dbReference type="Pfam" id="PF09179"/>
    </source>
</evidence>
<dbReference type="Pfam" id="PF01171">
    <property type="entry name" value="ATP_bind_3"/>
    <property type="match status" value="1"/>
</dbReference>
<dbReference type="Gene3D" id="3.40.50.620">
    <property type="entry name" value="HUPs"/>
    <property type="match status" value="1"/>
</dbReference>
<dbReference type="NCBIfam" id="TIGR02432">
    <property type="entry name" value="lysidine_TilS_N"/>
    <property type="match status" value="1"/>
</dbReference>
<comment type="function">
    <text evidence="7">Ligates lysine onto the cytidine present at position 34 of the AUA codon-specific tRNA(Ile) that contains the anticodon CAU, in an ATP-dependent manner. Cytidine is converted to lysidine, thus changing the amino acid specificity of the tRNA from methionine to isoleucine.</text>
</comment>
<evidence type="ECO:0000256" key="2">
    <source>
        <dbReference type="ARBA" id="ARBA00022598"/>
    </source>
</evidence>
<evidence type="ECO:0000313" key="10">
    <source>
        <dbReference type="EMBL" id="VYS78610.1"/>
    </source>
</evidence>
<name>A0A6N2RG03_9ACTO</name>
<keyword evidence="3 7" id="KW-0819">tRNA processing</keyword>
<dbReference type="PANTHER" id="PTHR43033:SF1">
    <property type="entry name" value="TRNA(ILE)-LYSIDINE SYNTHASE-RELATED"/>
    <property type="match status" value="1"/>
</dbReference>
<dbReference type="AlphaFoldDB" id="A0A6N2RG03"/>
<evidence type="ECO:0000256" key="7">
    <source>
        <dbReference type="HAMAP-Rule" id="MF_01161"/>
    </source>
</evidence>
<dbReference type="InterPro" id="IPR012795">
    <property type="entry name" value="tRNA_Ile_lys_synt_N"/>
</dbReference>
<dbReference type="HAMAP" id="MF_01161">
    <property type="entry name" value="tRNA_Ile_lys_synt"/>
    <property type="match status" value="1"/>
</dbReference>
<dbReference type="GO" id="GO:0005524">
    <property type="term" value="F:ATP binding"/>
    <property type="evidence" value="ECO:0007669"/>
    <property type="project" value="UniProtKB-UniRule"/>
</dbReference>
<organism evidence="10">
    <name type="scientific">Schaalia odontolytica</name>
    <dbReference type="NCBI Taxonomy" id="1660"/>
    <lineage>
        <taxon>Bacteria</taxon>
        <taxon>Bacillati</taxon>
        <taxon>Actinomycetota</taxon>
        <taxon>Actinomycetes</taxon>
        <taxon>Actinomycetales</taxon>
        <taxon>Actinomycetaceae</taxon>
        <taxon>Schaalia</taxon>
    </lineage>
</organism>
<dbReference type="Pfam" id="PF09179">
    <property type="entry name" value="TilS"/>
    <property type="match status" value="1"/>
</dbReference>
<dbReference type="SUPFAM" id="SSF82829">
    <property type="entry name" value="MesJ substrate recognition domain-like"/>
    <property type="match status" value="1"/>
</dbReference>
<dbReference type="GO" id="GO:0006400">
    <property type="term" value="P:tRNA modification"/>
    <property type="evidence" value="ECO:0007669"/>
    <property type="project" value="UniProtKB-UniRule"/>
</dbReference>
<evidence type="ECO:0000256" key="5">
    <source>
        <dbReference type="ARBA" id="ARBA00022840"/>
    </source>
</evidence>
<dbReference type="SUPFAM" id="SSF52402">
    <property type="entry name" value="Adenine nucleotide alpha hydrolases-like"/>
    <property type="match status" value="1"/>
</dbReference>
<comment type="catalytic activity">
    <reaction evidence="6 7">
        <text>cytidine(34) in tRNA(Ile2) + L-lysine + ATP = lysidine(34) in tRNA(Ile2) + AMP + diphosphate + H(+)</text>
        <dbReference type="Rhea" id="RHEA:43744"/>
        <dbReference type="Rhea" id="RHEA-COMP:10625"/>
        <dbReference type="Rhea" id="RHEA-COMP:10670"/>
        <dbReference type="ChEBI" id="CHEBI:15378"/>
        <dbReference type="ChEBI" id="CHEBI:30616"/>
        <dbReference type="ChEBI" id="CHEBI:32551"/>
        <dbReference type="ChEBI" id="CHEBI:33019"/>
        <dbReference type="ChEBI" id="CHEBI:82748"/>
        <dbReference type="ChEBI" id="CHEBI:83665"/>
        <dbReference type="ChEBI" id="CHEBI:456215"/>
        <dbReference type="EC" id="6.3.4.19"/>
    </reaction>
</comment>
<comment type="similarity">
    <text evidence="7">Belongs to the tRNA(Ile)-lysidine synthase family.</text>
</comment>
<keyword evidence="4 7" id="KW-0547">Nucleotide-binding</keyword>
<evidence type="ECO:0000256" key="6">
    <source>
        <dbReference type="ARBA" id="ARBA00048539"/>
    </source>
</evidence>
<dbReference type="EMBL" id="CACRSM010000002">
    <property type="protein sequence ID" value="VYS78610.1"/>
    <property type="molecule type" value="Genomic_DNA"/>
</dbReference>
<dbReference type="CDD" id="cd01992">
    <property type="entry name" value="TilS_N"/>
    <property type="match status" value="1"/>
</dbReference>
<dbReference type="InterPro" id="IPR011063">
    <property type="entry name" value="TilS/TtcA_N"/>
</dbReference>
<gene>
    <name evidence="7 10" type="primary">tilS</name>
    <name evidence="10" type="ORF">AOLFYP35_00296</name>
</gene>
<sequence length="366" mass="39348">MITIPANPKGDVRRLSLEVRPHVQWAMQHCDALLIAVSGGADSTALAAVIIDHCLRAGSTPHTLTVDHGIRAGSDIEAREVSERMASLGARAQWVSVTLAAEGGPEASARDARRRALVDHARSLGGRVAVFLGHTMDDQAETVLLRLARGSGVGSLKAMSSRDDAGEIVWIRPIIKCRRIETIGVCRQLGLPWIDDPSNAMDGPWRASDGSALRRSAIRECALPSLRSSLGIDPVPALARTAELSAADDEALDQWANQVWTCAWEAMPPQEGMASGMGILKIEHLQQIPQAVQMRVLHRYLSALGAPSYVHLQEARALINHWTGQGPISVPGGTLLRKGKGKQAYLIAMTPAGSSLLRQERETPPC</sequence>
<comment type="subcellular location">
    <subcellularLocation>
        <location evidence="7">Cytoplasm</location>
    </subcellularLocation>
</comment>
<evidence type="ECO:0000256" key="3">
    <source>
        <dbReference type="ARBA" id="ARBA00022694"/>
    </source>
</evidence>
<feature type="domain" description="tRNA(Ile)-lysidine synthase substrate-binding" evidence="9">
    <location>
        <begin position="280"/>
        <end position="337"/>
    </location>
</feature>
<comment type="domain">
    <text evidence="7">The N-terminal region contains the highly conserved SGGXDS motif, predicted to be a P-loop motif involved in ATP binding.</text>
</comment>
<dbReference type="InterPro" id="IPR012094">
    <property type="entry name" value="tRNA_Ile_lys_synt"/>
</dbReference>
<keyword evidence="2 7" id="KW-0436">Ligase</keyword>
<evidence type="ECO:0000256" key="4">
    <source>
        <dbReference type="ARBA" id="ARBA00022741"/>
    </source>
</evidence>
<dbReference type="EC" id="6.3.4.19" evidence="7"/>
<evidence type="ECO:0000259" key="8">
    <source>
        <dbReference type="Pfam" id="PF01171"/>
    </source>
</evidence>